<dbReference type="WBParaSite" id="Pan_g8939.t1">
    <property type="protein sequence ID" value="Pan_g8939.t1"/>
    <property type="gene ID" value="Pan_g8939"/>
</dbReference>
<sequence length="232" mass="25585">MWLYLLFLTAFPVGIFASQDLVLACQPGYKVSAVKRVNSHYQKDVAGSLTIECERVLDGPKTASEVTCAPLMTTPQCTGVSEGCGGNTWLGGFQAFVVENTTNAVLLDPICCSSPEVKIDAISCATERLNNAKQPFEHAILADNLVYRGIHCWHQYNSNNTLVDLVWKLEICQYTSDQPPPERPFSLEHCPPCDCHCGIDVCGNGHEPVRLIHRITSTKKCSCDCMCHFECP</sequence>
<reference evidence="2" key="1">
    <citation type="journal article" date="2013" name="Genetics">
        <title>The draft genome and transcriptome of Panagrellus redivivus are shaped by the harsh demands of a free-living lifestyle.</title>
        <authorList>
            <person name="Srinivasan J."/>
            <person name="Dillman A.R."/>
            <person name="Macchietto M.G."/>
            <person name="Heikkinen L."/>
            <person name="Lakso M."/>
            <person name="Fracchia K.M."/>
            <person name="Antoshechkin I."/>
            <person name="Mortazavi A."/>
            <person name="Wong G."/>
            <person name="Sternberg P.W."/>
        </authorList>
    </citation>
    <scope>NUCLEOTIDE SEQUENCE [LARGE SCALE GENOMIC DNA]</scope>
    <source>
        <strain evidence="2">MT8872</strain>
    </source>
</reference>
<keyword evidence="2" id="KW-1185">Reference proteome</keyword>
<proteinExistence type="predicted"/>
<feature type="signal peptide" evidence="1">
    <location>
        <begin position="1"/>
        <end position="17"/>
    </location>
</feature>
<name>A0A7E4W8L1_PANRE</name>
<feature type="chain" id="PRO_5028806260" evidence="1">
    <location>
        <begin position="18"/>
        <end position="232"/>
    </location>
</feature>
<dbReference type="Proteomes" id="UP000492821">
    <property type="component" value="Unassembled WGS sequence"/>
</dbReference>
<evidence type="ECO:0000313" key="3">
    <source>
        <dbReference type="WBParaSite" id="Pan_g8939.t1"/>
    </source>
</evidence>
<organism evidence="2 3">
    <name type="scientific">Panagrellus redivivus</name>
    <name type="common">Microworm</name>
    <dbReference type="NCBI Taxonomy" id="6233"/>
    <lineage>
        <taxon>Eukaryota</taxon>
        <taxon>Metazoa</taxon>
        <taxon>Ecdysozoa</taxon>
        <taxon>Nematoda</taxon>
        <taxon>Chromadorea</taxon>
        <taxon>Rhabditida</taxon>
        <taxon>Tylenchina</taxon>
        <taxon>Panagrolaimomorpha</taxon>
        <taxon>Panagrolaimoidea</taxon>
        <taxon>Panagrolaimidae</taxon>
        <taxon>Panagrellus</taxon>
    </lineage>
</organism>
<evidence type="ECO:0000256" key="1">
    <source>
        <dbReference type="SAM" id="SignalP"/>
    </source>
</evidence>
<evidence type="ECO:0000313" key="2">
    <source>
        <dbReference type="Proteomes" id="UP000492821"/>
    </source>
</evidence>
<reference evidence="3" key="2">
    <citation type="submission" date="2020-10" db="UniProtKB">
        <authorList>
            <consortium name="WormBaseParasite"/>
        </authorList>
    </citation>
    <scope>IDENTIFICATION</scope>
</reference>
<accession>A0A7E4W8L1</accession>
<protein>
    <submittedName>
        <fullName evidence="3">Secreted protein</fullName>
    </submittedName>
</protein>
<dbReference type="AlphaFoldDB" id="A0A7E4W8L1"/>
<keyword evidence="1" id="KW-0732">Signal</keyword>